<proteinExistence type="predicted"/>
<keyword evidence="3" id="KW-1185">Reference proteome</keyword>
<evidence type="ECO:0000256" key="1">
    <source>
        <dbReference type="SAM" id="MobiDB-lite"/>
    </source>
</evidence>
<organism evidence="2 3">
    <name type="scientific">Eumeta variegata</name>
    <name type="common">Bagworm moth</name>
    <name type="synonym">Eumeta japonica</name>
    <dbReference type="NCBI Taxonomy" id="151549"/>
    <lineage>
        <taxon>Eukaryota</taxon>
        <taxon>Metazoa</taxon>
        <taxon>Ecdysozoa</taxon>
        <taxon>Arthropoda</taxon>
        <taxon>Hexapoda</taxon>
        <taxon>Insecta</taxon>
        <taxon>Pterygota</taxon>
        <taxon>Neoptera</taxon>
        <taxon>Endopterygota</taxon>
        <taxon>Lepidoptera</taxon>
        <taxon>Glossata</taxon>
        <taxon>Ditrysia</taxon>
        <taxon>Tineoidea</taxon>
        <taxon>Psychidae</taxon>
        <taxon>Oiketicinae</taxon>
        <taxon>Eumeta</taxon>
    </lineage>
</organism>
<evidence type="ECO:0000313" key="2">
    <source>
        <dbReference type="EMBL" id="GBP13382.1"/>
    </source>
</evidence>
<protein>
    <submittedName>
        <fullName evidence="2">Uncharacterized protein</fullName>
    </submittedName>
</protein>
<feature type="compositionally biased region" description="Polar residues" evidence="1">
    <location>
        <begin position="96"/>
        <end position="114"/>
    </location>
</feature>
<sequence length="114" mass="12882">MVRTPVFCIVRGISTTKLLLLYIYNIARLSDNRLTYRLTSWVGPSGSRNRGRPAAQWTDDITQMAGDRETFAPYLEERIKPSGLKVVTDDVGRQRQPASVETSTQLKSHTLTLK</sequence>
<reference evidence="2 3" key="1">
    <citation type="journal article" date="2019" name="Commun. Biol.">
        <title>The bagworm genome reveals a unique fibroin gene that provides high tensile strength.</title>
        <authorList>
            <person name="Kono N."/>
            <person name="Nakamura H."/>
            <person name="Ohtoshi R."/>
            <person name="Tomita M."/>
            <person name="Numata K."/>
            <person name="Arakawa K."/>
        </authorList>
    </citation>
    <scope>NUCLEOTIDE SEQUENCE [LARGE SCALE GENOMIC DNA]</scope>
</reference>
<comment type="caution">
    <text evidence="2">The sequence shown here is derived from an EMBL/GenBank/DDBJ whole genome shotgun (WGS) entry which is preliminary data.</text>
</comment>
<dbReference type="EMBL" id="BGZK01000057">
    <property type="protein sequence ID" value="GBP13382.1"/>
    <property type="molecule type" value="Genomic_DNA"/>
</dbReference>
<evidence type="ECO:0000313" key="3">
    <source>
        <dbReference type="Proteomes" id="UP000299102"/>
    </source>
</evidence>
<name>A0A4C1TFX6_EUMVA</name>
<dbReference type="OrthoDB" id="8197512at2759"/>
<dbReference type="Proteomes" id="UP000299102">
    <property type="component" value="Unassembled WGS sequence"/>
</dbReference>
<gene>
    <name evidence="2" type="ORF">EVAR_4148_1</name>
</gene>
<dbReference type="AlphaFoldDB" id="A0A4C1TFX6"/>
<accession>A0A4C1TFX6</accession>
<feature type="region of interest" description="Disordered" evidence="1">
    <location>
        <begin position="86"/>
        <end position="114"/>
    </location>
</feature>